<feature type="transmembrane region" description="Helical" evidence="13">
    <location>
        <begin position="31"/>
        <end position="51"/>
    </location>
</feature>
<proteinExistence type="inferred from homology"/>
<evidence type="ECO:0000313" key="15">
    <source>
        <dbReference type="Proteomes" id="UP000568050"/>
    </source>
</evidence>
<keyword evidence="4 12" id="KW-0808">Transferase</keyword>
<comment type="similarity">
    <text evidence="2 12">Belongs to the CDP-alcohol phosphatidyltransferase class-I family.</text>
</comment>
<feature type="transmembrane region" description="Helical" evidence="13">
    <location>
        <begin position="58"/>
        <end position="78"/>
    </location>
</feature>
<dbReference type="NCBIfam" id="TIGR00560">
    <property type="entry name" value="pgsA"/>
    <property type="match status" value="1"/>
</dbReference>
<dbReference type="Gene3D" id="1.20.120.1760">
    <property type="match status" value="1"/>
</dbReference>
<evidence type="ECO:0000256" key="1">
    <source>
        <dbReference type="ARBA" id="ARBA00004141"/>
    </source>
</evidence>
<evidence type="ECO:0000256" key="11">
    <source>
        <dbReference type="NCBIfam" id="TIGR00560"/>
    </source>
</evidence>
<evidence type="ECO:0000256" key="7">
    <source>
        <dbReference type="ARBA" id="ARBA00023098"/>
    </source>
</evidence>
<evidence type="ECO:0000256" key="8">
    <source>
        <dbReference type="ARBA" id="ARBA00023136"/>
    </source>
</evidence>
<keyword evidence="6 13" id="KW-1133">Transmembrane helix</keyword>
<keyword evidence="8 13" id="KW-0472">Membrane</keyword>
<dbReference type="GO" id="GO:0008444">
    <property type="term" value="F:CDP-diacylglycerol-glycerol-3-phosphate 3-phosphatidyltransferase activity"/>
    <property type="evidence" value="ECO:0007669"/>
    <property type="project" value="UniProtKB-UniRule"/>
</dbReference>
<keyword evidence="10" id="KW-1208">Phospholipid metabolism</keyword>
<reference evidence="14 15" key="1">
    <citation type="submission" date="2020-08" db="EMBL/GenBank/DDBJ databases">
        <title>Sequencing the genomes of 1000 actinobacteria strains.</title>
        <authorList>
            <person name="Klenk H.-P."/>
        </authorList>
    </citation>
    <scope>NUCLEOTIDE SEQUENCE [LARGE SCALE GENOMIC DNA]</scope>
    <source>
        <strain evidence="14 15">DSM 23040</strain>
    </source>
</reference>
<name>A0A839QPT5_9MICO</name>
<organism evidence="14 15">
    <name type="scientific">Helcobacillus massiliensis</name>
    <dbReference type="NCBI Taxonomy" id="521392"/>
    <lineage>
        <taxon>Bacteria</taxon>
        <taxon>Bacillati</taxon>
        <taxon>Actinomycetota</taxon>
        <taxon>Actinomycetes</taxon>
        <taxon>Micrococcales</taxon>
        <taxon>Dermabacteraceae</taxon>
        <taxon>Helcobacillus</taxon>
    </lineage>
</organism>
<evidence type="ECO:0000256" key="13">
    <source>
        <dbReference type="SAM" id="Phobius"/>
    </source>
</evidence>
<feature type="transmembrane region" description="Helical" evidence="13">
    <location>
        <begin position="98"/>
        <end position="123"/>
    </location>
</feature>
<protein>
    <recommendedName>
        <fullName evidence="11">CDP-diacylglycerol--glycerol-3-phosphate 3-phosphatidyltransferase</fullName>
        <ecNumber evidence="11">2.7.8.5</ecNumber>
    </recommendedName>
</protein>
<accession>A0A839QPT5</accession>
<evidence type="ECO:0000256" key="9">
    <source>
        <dbReference type="ARBA" id="ARBA00023209"/>
    </source>
</evidence>
<dbReference type="GO" id="GO:0046474">
    <property type="term" value="P:glycerophospholipid biosynthetic process"/>
    <property type="evidence" value="ECO:0007669"/>
    <property type="project" value="TreeGrafter"/>
</dbReference>
<gene>
    <name evidence="14" type="ORF">FHX50_000053</name>
</gene>
<comment type="caution">
    <text evidence="14">The sequence shown here is derived from an EMBL/GenBank/DDBJ whole genome shotgun (WGS) entry which is preliminary data.</text>
</comment>
<keyword evidence="15" id="KW-1185">Reference proteome</keyword>
<dbReference type="RefSeq" id="WP_246370618.1">
    <property type="nucleotide sequence ID" value="NZ_CBCSFZ010000029.1"/>
</dbReference>
<keyword evidence="7" id="KW-0443">Lipid metabolism</keyword>
<keyword evidence="3" id="KW-0444">Lipid biosynthesis</keyword>
<evidence type="ECO:0000256" key="3">
    <source>
        <dbReference type="ARBA" id="ARBA00022516"/>
    </source>
</evidence>
<dbReference type="AlphaFoldDB" id="A0A839QPT5"/>
<dbReference type="UniPathway" id="UPA00085"/>
<dbReference type="InterPro" id="IPR000462">
    <property type="entry name" value="CDP-OH_P_trans"/>
</dbReference>
<dbReference type="InterPro" id="IPR043130">
    <property type="entry name" value="CDP-OH_PTrfase_TM_dom"/>
</dbReference>
<evidence type="ECO:0000256" key="10">
    <source>
        <dbReference type="ARBA" id="ARBA00023264"/>
    </source>
</evidence>
<evidence type="ECO:0000256" key="12">
    <source>
        <dbReference type="RuleBase" id="RU003750"/>
    </source>
</evidence>
<dbReference type="PANTHER" id="PTHR14269:SF52">
    <property type="entry name" value="PHOSPHATIDYLGLYCEROPHOSPHATE SYNTHASE-RELATED"/>
    <property type="match status" value="1"/>
</dbReference>
<dbReference type="EC" id="2.7.8.5" evidence="11"/>
<dbReference type="InterPro" id="IPR050324">
    <property type="entry name" value="CDP-alcohol_PTase-I"/>
</dbReference>
<dbReference type="PANTHER" id="PTHR14269">
    <property type="entry name" value="CDP-DIACYLGLYCEROL--GLYCEROL-3-PHOSPHATE 3-PHOSPHATIDYLTRANSFERASE-RELATED"/>
    <property type="match status" value="1"/>
</dbReference>
<evidence type="ECO:0000256" key="4">
    <source>
        <dbReference type="ARBA" id="ARBA00022679"/>
    </source>
</evidence>
<evidence type="ECO:0000256" key="2">
    <source>
        <dbReference type="ARBA" id="ARBA00010441"/>
    </source>
</evidence>
<dbReference type="GO" id="GO:0016020">
    <property type="term" value="C:membrane"/>
    <property type="evidence" value="ECO:0007669"/>
    <property type="project" value="UniProtKB-SubCell"/>
</dbReference>
<dbReference type="Pfam" id="PF01066">
    <property type="entry name" value="CDP-OH_P_transf"/>
    <property type="match status" value="1"/>
</dbReference>
<dbReference type="Proteomes" id="UP000568050">
    <property type="component" value="Unassembled WGS sequence"/>
</dbReference>
<dbReference type="InterPro" id="IPR004570">
    <property type="entry name" value="Phosphatidylglycerol_P_synth"/>
</dbReference>
<feature type="transmembrane region" description="Helical" evidence="13">
    <location>
        <begin position="174"/>
        <end position="193"/>
    </location>
</feature>
<evidence type="ECO:0000313" key="14">
    <source>
        <dbReference type="EMBL" id="MBB3021805.1"/>
    </source>
</evidence>
<dbReference type="InterPro" id="IPR048254">
    <property type="entry name" value="CDP_ALCOHOL_P_TRANSF_CS"/>
</dbReference>
<dbReference type="PIRSF" id="PIRSF000847">
    <property type="entry name" value="Phos_ph_gly_syn"/>
    <property type="match status" value="1"/>
</dbReference>
<sequence>MMSSSAPIPEGAPGAGDQAAPQAPLWNIANILTMLRIVMVPLFVIAAVVYHENAPMRWAVLGIFALAMITDFVDGHLARSRNLITDFGKLMDPIADKLITGAAFIILSIWDYIPWWMTLLILLREWGITIMRFTILKHGALPANFAGKAKTMMQSIAIAFCLAPFELLMPQLKWVGIVLVAIAFVLTMWSGWLNVKDGIRLRREALASGA</sequence>
<keyword evidence="9" id="KW-0594">Phospholipid biosynthesis</keyword>
<evidence type="ECO:0000256" key="5">
    <source>
        <dbReference type="ARBA" id="ARBA00022692"/>
    </source>
</evidence>
<dbReference type="EMBL" id="JACHWP010000001">
    <property type="protein sequence ID" value="MBB3021805.1"/>
    <property type="molecule type" value="Genomic_DNA"/>
</dbReference>
<dbReference type="PROSITE" id="PS00379">
    <property type="entry name" value="CDP_ALCOHOL_P_TRANSF"/>
    <property type="match status" value="1"/>
</dbReference>
<evidence type="ECO:0000256" key="6">
    <source>
        <dbReference type="ARBA" id="ARBA00022989"/>
    </source>
</evidence>
<comment type="subcellular location">
    <subcellularLocation>
        <location evidence="1">Membrane</location>
        <topology evidence="1">Multi-pass membrane protein</topology>
    </subcellularLocation>
</comment>
<keyword evidence="5 13" id="KW-0812">Transmembrane</keyword>